<comment type="caution">
    <text evidence="1">The sequence shown here is derived from an EMBL/GenBank/DDBJ whole genome shotgun (WGS) entry which is preliminary data.</text>
</comment>
<name>A0ABP7BVN1_9PSEU</name>
<dbReference type="Proteomes" id="UP001500711">
    <property type="component" value="Unassembled WGS sequence"/>
</dbReference>
<dbReference type="EMBL" id="BAABBE010000022">
    <property type="protein sequence ID" value="GAA3668888.1"/>
    <property type="molecule type" value="Genomic_DNA"/>
</dbReference>
<reference evidence="2" key="1">
    <citation type="journal article" date="2019" name="Int. J. Syst. Evol. Microbiol.">
        <title>The Global Catalogue of Microorganisms (GCM) 10K type strain sequencing project: providing services to taxonomists for standard genome sequencing and annotation.</title>
        <authorList>
            <consortium name="The Broad Institute Genomics Platform"/>
            <consortium name="The Broad Institute Genome Sequencing Center for Infectious Disease"/>
            <person name="Wu L."/>
            <person name="Ma J."/>
        </authorList>
    </citation>
    <scope>NUCLEOTIDE SEQUENCE [LARGE SCALE GENOMIC DNA]</scope>
    <source>
        <strain evidence="2">JCM 17494</strain>
    </source>
</reference>
<gene>
    <name evidence="1" type="ORF">GCM10022267_64490</name>
</gene>
<organism evidence="1 2">
    <name type="scientific">Lentzea roselyniae</name>
    <dbReference type="NCBI Taxonomy" id="531940"/>
    <lineage>
        <taxon>Bacteria</taxon>
        <taxon>Bacillati</taxon>
        <taxon>Actinomycetota</taxon>
        <taxon>Actinomycetes</taxon>
        <taxon>Pseudonocardiales</taxon>
        <taxon>Pseudonocardiaceae</taxon>
        <taxon>Lentzea</taxon>
    </lineage>
</organism>
<evidence type="ECO:0000313" key="1">
    <source>
        <dbReference type="EMBL" id="GAA3668888.1"/>
    </source>
</evidence>
<evidence type="ECO:0000313" key="2">
    <source>
        <dbReference type="Proteomes" id="UP001500711"/>
    </source>
</evidence>
<keyword evidence="2" id="KW-1185">Reference proteome</keyword>
<accession>A0ABP7BVN1</accession>
<sequence length="82" mass="8736">MLVELVDVVTGHAGVQRRPHLAGEHLVAQSLRGDDLGAVAGDEEGIARSVPVLLDRGADKQFRLRHANQGEAGSANDSRSER</sequence>
<protein>
    <submittedName>
        <fullName evidence="1">Uncharacterized protein</fullName>
    </submittedName>
</protein>
<proteinExistence type="predicted"/>